<feature type="binding site" evidence="1">
    <location>
        <position position="178"/>
    </location>
    <ligand>
        <name>Mg(2+)</name>
        <dbReference type="ChEBI" id="CHEBI:18420"/>
        <label>1</label>
    </ligand>
</feature>
<evidence type="ECO:0000313" key="2">
    <source>
        <dbReference type="EMBL" id="AST57739.1"/>
    </source>
</evidence>
<dbReference type="GO" id="GO:0046872">
    <property type="term" value="F:metal ion binding"/>
    <property type="evidence" value="ECO:0007669"/>
    <property type="project" value="UniProtKB-KW"/>
</dbReference>
<dbReference type="AlphaFoldDB" id="A0A223HZ46"/>
<protein>
    <submittedName>
        <fullName evidence="2">ADP-ribosylation/crystallin J1</fullName>
    </submittedName>
</protein>
<reference evidence="2 3" key="1">
    <citation type="submission" date="2016-08" db="EMBL/GenBank/DDBJ databases">
        <title>A novel genetic cassette of butanologenic Thermoanaerobacterium thermosaccharolyticum that directly convert cellulose to butanol.</title>
        <authorList>
            <person name="Li T."/>
            <person name="He J."/>
        </authorList>
    </citation>
    <scope>NUCLEOTIDE SEQUENCE [LARGE SCALE GENOMIC DNA]</scope>
    <source>
        <strain evidence="2 3">TG57</strain>
    </source>
</reference>
<dbReference type="EMBL" id="CP016893">
    <property type="protein sequence ID" value="AST57739.1"/>
    <property type="molecule type" value="Genomic_DNA"/>
</dbReference>
<sequence>MRILPHVFYCYNDVDELMRQVVRNGMYTHGHPCALVGATVYAYALYLACRHTSTLGYGEIVDKILLDKHIWGRFPDVNNIGEWLENANEVPNRNYLDLWNETIDKTVEEIQIIKEGLSLGALDIGNEVLNKIGCFDKKINGAGDITAISAIYLASKYASNPKMGILEAANMYGADTDTLASMIGGLLGMIQGTEWIPLGWQGIQDKEYITSLVSKLTNKDNDSKKLFFNLTSVNIKLKDLVNNVVTGTVIHALPFGELKVINLWNNRTKTGNYIVMTFKLQPTDGQSLCQVVVGKFFSSNFIRIMFNVL</sequence>
<evidence type="ECO:0000313" key="3">
    <source>
        <dbReference type="Proteomes" id="UP000214975"/>
    </source>
</evidence>
<dbReference type="Pfam" id="PF03747">
    <property type="entry name" value="ADP_ribosyl_GH"/>
    <property type="match status" value="1"/>
</dbReference>
<feature type="binding site" evidence="1">
    <location>
        <position position="177"/>
    </location>
    <ligand>
        <name>Mg(2+)</name>
        <dbReference type="ChEBI" id="CHEBI:18420"/>
        <label>1</label>
    </ligand>
</feature>
<name>A0A223HZ46_THETR</name>
<accession>A0A223HZ46</accession>
<dbReference type="Proteomes" id="UP000214975">
    <property type="component" value="Chromosome"/>
</dbReference>
<dbReference type="Gene3D" id="1.10.4080.10">
    <property type="entry name" value="ADP-ribosylation/Crystallin J1"/>
    <property type="match status" value="1"/>
</dbReference>
<feature type="binding site" evidence="1">
    <location>
        <position position="175"/>
    </location>
    <ligand>
        <name>Mg(2+)</name>
        <dbReference type="ChEBI" id="CHEBI:18420"/>
        <label>1</label>
    </ligand>
</feature>
<keyword evidence="1" id="KW-0479">Metal-binding</keyword>
<dbReference type="SUPFAM" id="SSF101478">
    <property type="entry name" value="ADP-ribosylglycohydrolase"/>
    <property type="match status" value="1"/>
</dbReference>
<dbReference type="InterPro" id="IPR005502">
    <property type="entry name" value="Ribosyl_crysJ1"/>
</dbReference>
<gene>
    <name evidence="2" type="ORF">Thert_01745</name>
</gene>
<dbReference type="InterPro" id="IPR036705">
    <property type="entry name" value="Ribosyl_crysJ1_sf"/>
</dbReference>
<organism evidence="2 3">
    <name type="scientific">Thermoanaerobacterium thermosaccharolyticum</name>
    <name type="common">Clostridium thermosaccharolyticum</name>
    <dbReference type="NCBI Taxonomy" id="1517"/>
    <lineage>
        <taxon>Bacteria</taxon>
        <taxon>Bacillati</taxon>
        <taxon>Bacillota</taxon>
        <taxon>Clostridia</taxon>
        <taxon>Thermoanaerobacterales</taxon>
        <taxon>Thermoanaerobacteraceae</taxon>
        <taxon>Thermoanaerobacterium</taxon>
    </lineage>
</organism>
<proteinExistence type="predicted"/>
<evidence type="ECO:0000256" key="1">
    <source>
        <dbReference type="PIRSR" id="PIRSR605502-1"/>
    </source>
</evidence>
<keyword evidence="1" id="KW-0460">Magnesium</keyword>
<comment type="cofactor">
    <cofactor evidence="1">
        <name>Mg(2+)</name>
        <dbReference type="ChEBI" id="CHEBI:18420"/>
    </cofactor>
    <text evidence="1">Binds 2 magnesium ions per subunit.</text>
</comment>